<dbReference type="AlphaFoldDB" id="A0A645CWG5"/>
<proteinExistence type="predicted"/>
<organism evidence="2">
    <name type="scientific">bioreactor metagenome</name>
    <dbReference type="NCBI Taxonomy" id="1076179"/>
    <lineage>
        <taxon>unclassified sequences</taxon>
        <taxon>metagenomes</taxon>
        <taxon>ecological metagenomes</taxon>
    </lineage>
</organism>
<sequence>MTVRRLDVIGQFDVTELGAADHPFLLLDRQRIPGAHIVQILLGDQIAAAVVERVIDDQRCGDVVDRRLGVLGAIHESEQITLIEIAEAVDLVLDIDHAVEMEHQLAGQFETHIRLRSAQVEENVSWRADRRMDRPGQRNERVQPRRPRQIGIRAIPEPRTDAGHAAEPRLGDAEPDRTLKSGHVCEPFTHRLLGTCPHGHGQIDRRLCGHPQDGLCKLLWLRPRHQTALHPPYWSTILGVPNSVAGAAVRRSANCGR</sequence>
<gene>
    <name evidence="2" type="ORF">SDC9_128250</name>
</gene>
<protein>
    <submittedName>
        <fullName evidence="2">Uncharacterized protein</fullName>
    </submittedName>
</protein>
<comment type="caution">
    <text evidence="2">The sequence shown here is derived from an EMBL/GenBank/DDBJ whole genome shotgun (WGS) entry which is preliminary data.</text>
</comment>
<dbReference type="EMBL" id="VSSQ01030608">
    <property type="protein sequence ID" value="MPM81198.1"/>
    <property type="molecule type" value="Genomic_DNA"/>
</dbReference>
<reference evidence="2" key="1">
    <citation type="submission" date="2019-08" db="EMBL/GenBank/DDBJ databases">
        <authorList>
            <person name="Kucharzyk K."/>
            <person name="Murdoch R.W."/>
            <person name="Higgins S."/>
            <person name="Loffler F."/>
        </authorList>
    </citation>
    <scope>NUCLEOTIDE SEQUENCE</scope>
</reference>
<name>A0A645CWG5_9ZZZZ</name>
<evidence type="ECO:0000313" key="2">
    <source>
        <dbReference type="EMBL" id="MPM81198.1"/>
    </source>
</evidence>
<accession>A0A645CWG5</accession>
<evidence type="ECO:0000256" key="1">
    <source>
        <dbReference type="SAM" id="MobiDB-lite"/>
    </source>
</evidence>
<feature type="compositionally biased region" description="Basic and acidic residues" evidence="1">
    <location>
        <begin position="156"/>
        <end position="178"/>
    </location>
</feature>
<feature type="region of interest" description="Disordered" evidence="1">
    <location>
        <begin position="154"/>
        <end position="178"/>
    </location>
</feature>